<protein>
    <submittedName>
        <fullName evidence="3">Uncharacterized protein</fullName>
    </submittedName>
</protein>
<dbReference type="Proteomes" id="UP000235388">
    <property type="component" value="Unassembled WGS sequence"/>
</dbReference>
<reference evidence="4 5" key="1">
    <citation type="submission" date="2017-11" db="EMBL/GenBank/DDBJ databases">
        <title>De novo assembly and phasing of dikaryotic genomes from two isolates of Puccinia coronata f. sp. avenae, the causal agent of oat crown rust.</title>
        <authorList>
            <person name="Miller M.E."/>
            <person name="Zhang Y."/>
            <person name="Omidvar V."/>
            <person name="Sperschneider J."/>
            <person name="Schwessinger B."/>
            <person name="Raley C."/>
            <person name="Palmer J.M."/>
            <person name="Garnica D."/>
            <person name="Upadhyaya N."/>
            <person name="Rathjen J."/>
            <person name="Taylor J.M."/>
            <person name="Park R.F."/>
            <person name="Dodds P.N."/>
            <person name="Hirsch C.D."/>
            <person name="Kianian S.F."/>
            <person name="Figueroa M."/>
        </authorList>
    </citation>
    <scope>NUCLEOTIDE SEQUENCE [LARGE SCALE GENOMIC DNA]</scope>
    <source>
        <strain evidence="2">12NC29</strain>
        <strain evidence="3">12SD80</strain>
    </source>
</reference>
<evidence type="ECO:0000256" key="1">
    <source>
        <dbReference type="SAM" id="MobiDB-lite"/>
    </source>
</evidence>
<sequence>MRQIKHASAKTNNLEIPAKLNVCSFDLAERRQNQRTSDPLNSTQIHRDHPRSCVTMPKASKSTGTEKFQKNGRRNQGREAADEDYEQVFQLAVKQEEQGERYQFGAKAKRNYEQSIQSYRLSIDLLTKNPSDRSPSDGFNSHFNLARVLVDFGTTFASAPSDCVRFVQLGINEYQRAIQYAIKDSNQSDEIDARYNLALGMSTMAEMLSAGARLEPGFDIRPDDHSTTIQIWKQAKEELSRAYQLQESLLANSPNLGLSGLGDNPADQTSQSIDDLATQPASPTNAQTTLVEEVFVITPSVLIDTLLDICEVLLFIYPFDPDSVSIELCHYVQQLQAVNQKIESSLEPNFSRQFEIDSLICTVELTKMEHTLSESITNIDGSPSVMAEMGEKMYMVNQKLEELSQDSIALDQDFLKLLGLAENYSSLSSVTCSLITIRSKIAQATTPDDEINALKFLIEKTMSLYSLIIGKLKRSKLRPIKQIKPHEVSSYISSSLVGQSELALMVELLDQQPGRQPFSQTQTNSFDLAIEAYNQSLGAYTLSRDSTTNSFLLAFSSVHQHRSTHEKEDRNEWSNFSARLEAIKWLLRCKFHHRSRGYNPLNLDQIVKDEILPLIAKFEIYKNDLMRFYEDFQDDPVFLLSNSIEKPLFDLLLAPHGQNN</sequence>
<gene>
    <name evidence="2" type="ORF">PCANC_02961</name>
    <name evidence="3" type="ORF">PCASD_14174</name>
</gene>
<dbReference type="AlphaFoldDB" id="A0A2N5TEK2"/>
<evidence type="ECO:0000313" key="3">
    <source>
        <dbReference type="EMBL" id="PLW23934.1"/>
    </source>
</evidence>
<accession>A0A2N5TEK2</accession>
<organism evidence="3 5">
    <name type="scientific">Puccinia coronata f. sp. avenae</name>
    <dbReference type="NCBI Taxonomy" id="200324"/>
    <lineage>
        <taxon>Eukaryota</taxon>
        <taxon>Fungi</taxon>
        <taxon>Dikarya</taxon>
        <taxon>Basidiomycota</taxon>
        <taxon>Pucciniomycotina</taxon>
        <taxon>Pucciniomycetes</taxon>
        <taxon>Pucciniales</taxon>
        <taxon>Pucciniaceae</taxon>
        <taxon>Puccinia</taxon>
    </lineage>
</organism>
<evidence type="ECO:0000313" key="2">
    <source>
        <dbReference type="EMBL" id="PLW21811.1"/>
    </source>
</evidence>
<feature type="region of interest" description="Disordered" evidence="1">
    <location>
        <begin position="33"/>
        <end position="83"/>
    </location>
</feature>
<comment type="caution">
    <text evidence="3">The sequence shown here is derived from an EMBL/GenBank/DDBJ whole genome shotgun (WGS) entry which is preliminary data.</text>
</comment>
<feature type="region of interest" description="Disordered" evidence="1">
    <location>
        <begin position="260"/>
        <end position="284"/>
    </location>
</feature>
<dbReference type="Proteomes" id="UP000235392">
    <property type="component" value="Unassembled WGS sequence"/>
</dbReference>
<keyword evidence="4" id="KW-1185">Reference proteome</keyword>
<dbReference type="EMBL" id="PGCI01000620">
    <property type="protein sequence ID" value="PLW23934.1"/>
    <property type="molecule type" value="Genomic_DNA"/>
</dbReference>
<evidence type="ECO:0000313" key="4">
    <source>
        <dbReference type="Proteomes" id="UP000235388"/>
    </source>
</evidence>
<feature type="compositionally biased region" description="Polar residues" evidence="1">
    <location>
        <begin position="34"/>
        <end position="44"/>
    </location>
</feature>
<proteinExistence type="predicted"/>
<name>A0A2N5TEK2_9BASI</name>
<dbReference type="EMBL" id="PGCJ01000780">
    <property type="protein sequence ID" value="PLW21811.1"/>
    <property type="molecule type" value="Genomic_DNA"/>
</dbReference>
<feature type="compositionally biased region" description="Polar residues" evidence="1">
    <location>
        <begin position="266"/>
        <end position="284"/>
    </location>
</feature>
<evidence type="ECO:0000313" key="5">
    <source>
        <dbReference type="Proteomes" id="UP000235392"/>
    </source>
</evidence>
<dbReference type="OrthoDB" id="5328412at2759"/>